<proteinExistence type="predicted"/>
<evidence type="ECO:0000256" key="5">
    <source>
        <dbReference type="ARBA" id="ARBA00022842"/>
    </source>
</evidence>
<feature type="domain" description="Glutathionylspermidine synthase pre-ATP-grasp-like" evidence="6">
    <location>
        <begin position="18"/>
        <end position="386"/>
    </location>
</feature>
<protein>
    <submittedName>
        <fullName evidence="7">Glutathionylspermidine synthase</fullName>
    </submittedName>
</protein>
<dbReference type="GO" id="GO:0046872">
    <property type="term" value="F:metal ion binding"/>
    <property type="evidence" value="ECO:0007669"/>
    <property type="project" value="UniProtKB-KW"/>
</dbReference>
<evidence type="ECO:0000256" key="4">
    <source>
        <dbReference type="ARBA" id="ARBA00022840"/>
    </source>
</evidence>
<keyword evidence="4" id="KW-0067">ATP-binding</keyword>
<evidence type="ECO:0000256" key="3">
    <source>
        <dbReference type="ARBA" id="ARBA00022741"/>
    </source>
</evidence>
<evidence type="ECO:0000313" key="7">
    <source>
        <dbReference type="EMBL" id="OBQ42524.1"/>
    </source>
</evidence>
<dbReference type="EMBL" id="LJOW01000100">
    <property type="protein sequence ID" value="OBQ42524.1"/>
    <property type="molecule type" value="Genomic_DNA"/>
</dbReference>
<comment type="caution">
    <text evidence="7">The sequence shown here is derived from an EMBL/GenBank/DDBJ whole genome shotgun (WGS) entry which is preliminary data.</text>
</comment>
<dbReference type="SUPFAM" id="SSF56059">
    <property type="entry name" value="Glutathione synthetase ATP-binding domain-like"/>
    <property type="match status" value="1"/>
</dbReference>
<dbReference type="Proteomes" id="UP000092093">
    <property type="component" value="Unassembled WGS sequence"/>
</dbReference>
<keyword evidence="5" id="KW-0460">Magnesium</keyword>
<dbReference type="GO" id="GO:0016874">
    <property type="term" value="F:ligase activity"/>
    <property type="evidence" value="ECO:0007669"/>
    <property type="project" value="UniProtKB-KW"/>
</dbReference>
<keyword evidence="3" id="KW-0547">Nucleotide-binding</keyword>
<gene>
    <name evidence="7" type="ORF">AN484_17310</name>
</gene>
<dbReference type="GO" id="GO:0005524">
    <property type="term" value="F:ATP binding"/>
    <property type="evidence" value="ECO:0007669"/>
    <property type="project" value="UniProtKB-KW"/>
</dbReference>
<organism evidence="7 8">
    <name type="scientific">Aphanizomenon flos-aquae WA102</name>
    <dbReference type="NCBI Taxonomy" id="1710896"/>
    <lineage>
        <taxon>Bacteria</taxon>
        <taxon>Bacillati</taxon>
        <taxon>Cyanobacteriota</taxon>
        <taxon>Cyanophyceae</taxon>
        <taxon>Nostocales</taxon>
        <taxon>Aphanizomenonaceae</taxon>
        <taxon>Aphanizomenon</taxon>
    </lineage>
</organism>
<reference evidence="7 8" key="1">
    <citation type="submission" date="2015-09" db="EMBL/GenBank/DDBJ databases">
        <title>Aphanizomenon flos-aquae WA102.</title>
        <authorList>
            <person name="Driscoll C."/>
        </authorList>
    </citation>
    <scope>NUCLEOTIDE SEQUENCE [LARGE SCALE GENOMIC DNA]</scope>
    <source>
        <strain evidence="7">WA102</strain>
    </source>
</reference>
<keyword evidence="1" id="KW-0436">Ligase</keyword>
<dbReference type="SUPFAM" id="SSF52440">
    <property type="entry name" value="PreATP-grasp domain"/>
    <property type="match status" value="1"/>
</dbReference>
<evidence type="ECO:0000259" key="6">
    <source>
        <dbReference type="Pfam" id="PF03738"/>
    </source>
</evidence>
<dbReference type="Gene3D" id="3.30.1490.330">
    <property type="match status" value="1"/>
</dbReference>
<evidence type="ECO:0000256" key="1">
    <source>
        <dbReference type="ARBA" id="ARBA00022598"/>
    </source>
</evidence>
<sequence length="389" mass="44659">MNIARKEFYDQYKDIFSWYDADDYACYDVLTIPLETIEKIKQASVNVWAILLQAADVMKSLDIQTLLDFDYPSETLRLIQNCTQQPFIARCDFAISNDNIYLLECNAEVATFIVETFKINGIVANHFGKTDPNKNGENILRKELNKYIEIAADYVGKSPQQCHIIFAALSQANEDIGTVEYLRSLCYYKSTYCPIESITMDENYVYDQMDQKVDIIYRLYPTEWMVEDKDPNLNVSLWDYLEPLVNSKKVALINPISSFVIQNKALMALITELELDENNVNGYSHFLPTFMDKSEISYPFVEKPTWGREGKEVTIFKGEGDIINNPSAEYSHLVKVYQQYVNLPLIDIQDDTYTLQLSCFLINGIPEGVGARIGKDLITNTSKFLPIGY</sequence>
<dbReference type="InterPro" id="IPR016185">
    <property type="entry name" value="PreATP-grasp_dom_sf"/>
</dbReference>
<name>A0A1B7WZJ5_APHFL</name>
<evidence type="ECO:0000256" key="2">
    <source>
        <dbReference type="ARBA" id="ARBA00022723"/>
    </source>
</evidence>
<keyword evidence="2" id="KW-0479">Metal-binding</keyword>
<dbReference type="AlphaFoldDB" id="A0A1B7WZJ5"/>
<dbReference type="InterPro" id="IPR005494">
    <property type="entry name" value="GSPS_pre-ATP-grasp-like_dom"/>
</dbReference>
<dbReference type="PATRIC" id="fig|1710896.3.peg.3591"/>
<evidence type="ECO:0000313" key="8">
    <source>
        <dbReference type="Proteomes" id="UP000092093"/>
    </source>
</evidence>
<dbReference type="Pfam" id="PF03738">
    <property type="entry name" value="GSP_synth"/>
    <property type="match status" value="1"/>
</dbReference>
<accession>A0A1B7WZJ5</accession>